<feature type="chain" id="PRO_5038970107" evidence="2">
    <location>
        <begin position="23"/>
        <end position="50"/>
    </location>
</feature>
<gene>
    <name evidence="3" type="ORF">SAMN05877753_10168</name>
</gene>
<dbReference type="Proteomes" id="UP000219546">
    <property type="component" value="Unassembled WGS sequence"/>
</dbReference>
<keyword evidence="4" id="KW-1185">Reference proteome</keyword>
<protein>
    <submittedName>
        <fullName evidence="3">Uncharacterized protein</fullName>
    </submittedName>
</protein>
<dbReference type="AlphaFoldDB" id="A0A285CGL4"/>
<dbReference type="RefSeq" id="WP_179714123.1">
    <property type="nucleotide sequence ID" value="NZ_OAOP01000001.1"/>
</dbReference>
<evidence type="ECO:0000313" key="4">
    <source>
        <dbReference type="Proteomes" id="UP000219546"/>
    </source>
</evidence>
<evidence type="ECO:0000256" key="1">
    <source>
        <dbReference type="SAM" id="MobiDB-lite"/>
    </source>
</evidence>
<sequence>MLKLKKSTSAMLAAILSTGVLFGCASGEEEEPNTAEDTTEQEETETETEE</sequence>
<dbReference type="PROSITE" id="PS51257">
    <property type="entry name" value="PROKAR_LIPOPROTEIN"/>
    <property type="match status" value="1"/>
</dbReference>
<feature type="region of interest" description="Disordered" evidence="1">
    <location>
        <begin position="25"/>
        <end position="50"/>
    </location>
</feature>
<feature type="signal peptide" evidence="2">
    <location>
        <begin position="1"/>
        <end position="22"/>
    </location>
</feature>
<proteinExistence type="predicted"/>
<name>A0A285CGL4_9BACI</name>
<accession>A0A285CGL4</accession>
<dbReference type="EMBL" id="OAOP01000001">
    <property type="protein sequence ID" value="SNX66757.1"/>
    <property type="molecule type" value="Genomic_DNA"/>
</dbReference>
<evidence type="ECO:0000256" key="2">
    <source>
        <dbReference type="SAM" id="SignalP"/>
    </source>
</evidence>
<keyword evidence="2" id="KW-0732">Signal</keyword>
<organism evidence="3 4">
    <name type="scientific">Bacillus oleivorans</name>
    <dbReference type="NCBI Taxonomy" id="1448271"/>
    <lineage>
        <taxon>Bacteria</taxon>
        <taxon>Bacillati</taxon>
        <taxon>Bacillota</taxon>
        <taxon>Bacilli</taxon>
        <taxon>Bacillales</taxon>
        <taxon>Bacillaceae</taxon>
        <taxon>Bacillus</taxon>
    </lineage>
</organism>
<reference evidence="3 4" key="1">
    <citation type="submission" date="2017-08" db="EMBL/GenBank/DDBJ databases">
        <authorList>
            <person name="de Groot N.N."/>
        </authorList>
    </citation>
    <scope>NUCLEOTIDE SEQUENCE [LARGE SCALE GENOMIC DNA]</scope>
    <source>
        <strain evidence="3 4">JC228</strain>
    </source>
</reference>
<evidence type="ECO:0000313" key="3">
    <source>
        <dbReference type="EMBL" id="SNX66757.1"/>
    </source>
</evidence>
<feature type="compositionally biased region" description="Acidic residues" evidence="1">
    <location>
        <begin position="27"/>
        <end position="50"/>
    </location>
</feature>